<accession>G3HBV2</accession>
<proteinExistence type="predicted"/>
<organism evidence="1 2">
    <name type="scientific">Cricetulus griseus</name>
    <name type="common">Chinese hamster</name>
    <name type="synonym">Cricetulus barabensis griseus</name>
    <dbReference type="NCBI Taxonomy" id="10029"/>
    <lineage>
        <taxon>Eukaryota</taxon>
        <taxon>Metazoa</taxon>
        <taxon>Chordata</taxon>
        <taxon>Craniata</taxon>
        <taxon>Vertebrata</taxon>
        <taxon>Euteleostomi</taxon>
        <taxon>Mammalia</taxon>
        <taxon>Eutheria</taxon>
        <taxon>Euarchontoglires</taxon>
        <taxon>Glires</taxon>
        <taxon>Rodentia</taxon>
        <taxon>Myomorpha</taxon>
        <taxon>Muroidea</taxon>
        <taxon>Cricetidae</taxon>
        <taxon>Cricetinae</taxon>
        <taxon>Cricetulus</taxon>
    </lineage>
</organism>
<protein>
    <submittedName>
        <fullName evidence="1">Uncharacterized protein</fullName>
    </submittedName>
</protein>
<gene>
    <name evidence="1" type="ORF">I79_007902</name>
</gene>
<reference evidence="2" key="1">
    <citation type="journal article" date="2011" name="Nat. Biotechnol.">
        <title>The genomic sequence of the Chinese hamster ovary (CHO)-K1 cell line.</title>
        <authorList>
            <person name="Xu X."/>
            <person name="Nagarajan H."/>
            <person name="Lewis N.E."/>
            <person name="Pan S."/>
            <person name="Cai Z."/>
            <person name="Liu X."/>
            <person name="Chen W."/>
            <person name="Xie M."/>
            <person name="Wang W."/>
            <person name="Hammond S."/>
            <person name="Andersen M.R."/>
            <person name="Neff N."/>
            <person name="Passarelli B."/>
            <person name="Koh W."/>
            <person name="Fan H.C."/>
            <person name="Wang J."/>
            <person name="Gui Y."/>
            <person name="Lee K.H."/>
            <person name="Betenbaugh M.J."/>
            <person name="Quake S.R."/>
            <person name="Famili I."/>
            <person name="Palsson B.O."/>
            <person name="Wang J."/>
        </authorList>
    </citation>
    <scope>NUCLEOTIDE SEQUENCE [LARGE SCALE GENOMIC DNA]</scope>
    <source>
        <strain evidence="2">CHO K1 cell line</strain>
    </source>
</reference>
<evidence type="ECO:0000313" key="2">
    <source>
        <dbReference type="Proteomes" id="UP000001075"/>
    </source>
</evidence>
<dbReference type="InParanoid" id="G3HBV2"/>
<dbReference type="EMBL" id="JH000273">
    <property type="protein sequence ID" value="EGW04389.1"/>
    <property type="molecule type" value="Genomic_DNA"/>
</dbReference>
<sequence length="53" mass="6250">MDPWVPTPTVHSSKQQTQKAFTWWCTPVILRTLKQRDLKLKDILSDITSWRPA</sequence>
<dbReference type="Proteomes" id="UP000001075">
    <property type="component" value="Unassembled WGS sequence"/>
</dbReference>
<evidence type="ECO:0000313" key="1">
    <source>
        <dbReference type="EMBL" id="EGW04389.1"/>
    </source>
</evidence>
<dbReference type="AlphaFoldDB" id="G3HBV2"/>
<name>G3HBV2_CRIGR</name>